<comment type="caution">
    <text evidence="1">The sequence shown here is derived from an EMBL/GenBank/DDBJ whole genome shotgun (WGS) entry which is preliminary data.</text>
</comment>
<accession>A0ABQ0H5G3</accession>
<organism evidence="1 2">
    <name type="scientific">Phyllobacterium phragmitis</name>
    <dbReference type="NCBI Taxonomy" id="2670329"/>
    <lineage>
        <taxon>Bacteria</taxon>
        <taxon>Pseudomonadati</taxon>
        <taxon>Pseudomonadota</taxon>
        <taxon>Alphaproteobacteria</taxon>
        <taxon>Hyphomicrobiales</taxon>
        <taxon>Phyllobacteriaceae</taxon>
        <taxon>Phyllobacterium</taxon>
    </lineage>
</organism>
<dbReference type="Pfam" id="PF18855">
    <property type="entry name" value="baeRF_family11"/>
    <property type="match status" value="1"/>
</dbReference>
<gene>
    <name evidence="1" type="ORF">PPNSA23_41210</name>
</gene>
<protein>
    <submittedName>
        <fullName evidence="1">Uncharacterized protein</fullName>
    </submittedName>
</protein>
<dbReference type="InterPro" id="IPR041638">
    <property type="entry name" value="BaeRF_family11"/>
</dbReference>
<name>A0ABQ0H5G3_9HYPH</name>
<evidence type="ECO:0000313" key="1">
    <source>
        <dbReference type="EMBL" id="GAB1584178.1"/>
    </source>
</evidence>
<evidence type="ECO:0000313" key="2">
    <source>
        <dbReference type="Proteomes" id="UP001628091"/>
    </source>
</evidence>
<proteinExistence type="predicted"/>
<dbReference type="EMBL" id="BAAFZP010000002">
    <property type="protein sequence ID" value="GAB1584178.1"/>
    <property type="molecule type" value="Genomic_DNA"/>
</dbReference>
<keyword evidence="2" id="KW-1185">Reference proteome</keyword>
<sequence>MLHVDIPTRSEFGVLSGVRSDACVSIYLRTTPLTQDLDASRIELGNLARQAREQLMSIGLDKRRLALLMEELDAMADDEEFWRLQANSLAVLATPDSLRTFRLANSLTPMVQVSDRFHLKPLLRAITFPHSAYILALSESAVRLVEMHAGLPAATLKIADMPKSAASAAGKSTLNDRSPSGRIHGLEGQNVRFQQYARKVDAALRSFLAGCETPLILAATGRLASVFRAVNSYPHLLPEGIEDSPDRISDDELAQAARPVLDAFYAREVDELKALFDKRADDNRATTDISDAARAATFGAVETLLVDMDAAIPGIVDEKTGAVSFAENSDAGSYGIVDEIAARALSSGARVFSVRRPDIPGQKELAAILRFPV</sequence>
<reference evidence="1 2" key="1">
    <citation type="submission" date="2024-10" db="EMBL/GenBank/DDBJ databases">
        <title>Isolation, draft genome sequencing and identification of Phyllobacterium sp. NSA23, isolated from leaf soil.</title>
        <authorList>
            <person name="Akita H."/>
        </authorList>
    </citation>
    <scope>NUCLEOTIDE SEQUENCE [LARGE SCALE GENOMIC DNA]</scope>
    <source>
        <strain evidence="1 2">NSA23</strain>
    </source>
</reference>
<dbReference type="Proteomes" id="UP001628091">
    <property type="component" value="Unassembled WGS sequence"/>
</dbReference>